<dbReference type="AlphaFoldDB" id="A0A517SIZ7"/>
<reference evidence="2 3" key="1">
    <citation type="submission" date="2019-02" db="EMBL/GenBank/DDBJ databases">
        <title>Deep-cultivation of Planctomycetes and their phenomic and genomic characterization uncovers novel biology.</title>
        <authorList>
            <person name="Wiegand S."/>
            <person name="Jogler M."/>
            <person name="Boedeker C."/>
            <person name="Pinto D."/>
            <person name="Vollmers J."/>
            <person name="Rivas-Marin E."/>
            <person name="Kohn T."/>
            <person name="Peeters S.H."/>
            <person name="Heuer A."/>
            <person name="Rast P."/>
            <person name="Oberbeckmann S."/>
            <person name="Bunk B."/>
            <person name="Jeske O."/>
            <person name="Meyerdierks A."/>
            <person name="Storesund J.E."/>
            <person name="Kallscheuer N."/>
            <person name="Luecker S."/>
            <person name="Lage O.M."/>
            <person name="Pohl T."/>
            <person name="Merkel B.J."/>
            <person name="Hornburger P."/>
            <person name="Mueller R.-W."/>
            <person name="Bruemmer F."/>
            <person name="Labrenz M."/>
            <person name="Spormann A.M."/>
            <person name="Op den Camp H."/>
            <person name="Overmann J."/>
            <person name="Amann R."/>
            <person name="Jetten M.S.M."/>
            <person name="Mascher T."/>
            <person name="Medema M.H."/>
            <person name="Devos D.P."/>
            <person name="Kaster A.-K."/>
            <person name="Ovreas L."/>
            <person name="Rohde M."/>
            <person name="Galperin M.Y."/>
            <person name="Jogler C."/>
        </authorList>
    </citation>
    <scope>NUCLEOTIDE SEQUENCE [LARGE SCALE GENOMIC DNA]</scope>
    <source>
        <strain evidence="2 3">Pan44</strain>
    </source>
</reference>
<gene>
    <name evidence="2" type="ORF">Pan44_41160</name>
</gene>
<keyword evidence="1" id="KW-0732">Signal</keyword>
<dbReference type="RefSeq" id="WP_145032893.1">
    <property type="nucleotide sequence ID" value="NZ_CP036271.1"/>
</dbReference>
<protein>
    <submittedName>
        <fullName evidence="2">Uncharacterized protein</fullName>
    </submittedName>
</protein>
<dbReference type="OrthoDB" id="258179at2"/>
<dbReference type="EMBL" id="CP036271">
    <property type="protein sequence ID" value="QDT56066.1"/>
    <property type="molecule type" value="Genomic_DNA"/>
</dbReference>
<dbReference type="KEGG" id="ccos:Pan44_41160"/>
<dbReference type="Proteomes" id="UP000315700">
    <property type="component" value="Chromosome"/>
</dbReference>
<feature type="chain" id="PRO_5021745890" evidence="1">
    <location>
        <begin position="22"/>
        <end position="484"/>
    </location>
</feature>
<dbReference type="InParanoid" id="A0A517SIZ7"/>
<sequence precursor="true">MLWRSCMFVCVCWGFVSSAYGQFEDLAGATQRDANAILAIDVAALKSSPLATERGWTKKLEAAYVDRATFLPPEASSVLVAGQLVLDREFQPASEVAVMKLLTPVSMAGLARANGGQLETLRGRDAIATTGDAYIVALGENLIGLYSPAHRQAASQWVADAGRKGGNGLSDYLKKALAGGNDKTQIVLAMELQDALSPRTIAEGLKKITLPAGGTVRPEDLAPQLETLRGLTVEIAVAKEVKATTRIDFGKTVTFSAAIAKTLLVSAMQNAGVELPEIADHRFEIRGSTVVAEGELSPGALRRLMSLLEVPNVELAAAESPPETTPSSADQMAAKSQLYFKSAVSLLDDLRGDRSKQDPRGGMDAVWMDKYAAKIDRLPSLDVDEELLVWGENTAQTLRVMASARRGRGLSAGASKSGLRTGVSWDGYYGVSASGATATQASANQIDVTQGNMATARRVEGWRLIDNATAEVRKKLTQRYRVEF</sequence>
<feature type="signal peptide" evidence="1">
    <location>
        <begin position="1"/>
        <end position="21"/>
    </location>
</feature>
<evidence type="ECO:0000256" key="1">
    <source>
        <dbReference type="SAM" id="SignalP"/>
    </source>
</evidence>
<evidence type="ECO:0000313" key="3">
    <source>
        <dbReference type="Proteomes" id="UP000315700"/>
    </source>
</evidence>
<name>A0A517SIZ7_9PLAN</name>
<proteinExistence type="predicted"/>
<evidence type="ECO:0000313" key="2">
    <source>
        <dbReference type="EMBL" id="QDT56066.1"/>
    </source>
</evidence>
<accession>A0A517SIZ7</accession>
<organism evidence="2 3">
    <name type="scientific">Caulifigura coniformis</name>
    <dbReference type="NCBI Taxonomy" id="2527983"/>
    <lineage>
        <taxon>Bacteria</taxon>
        <taxon>Pseudomonadati</taxon>
        <taxon>Planctomycetota</taxon>
        <taxon>Planctomycetia</taxon>
        <taxon>Planctomycetales</taxon>
        <taxon>Planctomycetaceae</taxon>
        <taxon>Caulifigura</taxon>
    </lineage>
</organism>
<keyword evidence="3" id="KW-1185">Reference proteome</keyword>